<sequence>AMNIQTACQIKNSLYALVFGQSPLQHFALLNEIKQLNISSKDELPEDWFEQPRSLNDDDNHQEM</sequence>
<evidence type="ECO:0000313" key="2">
    <source>
        <dbReference type="Proteomes" id="UP000789759"/>
    </source>
</evidence>
<protein>
    <submittedName>
        <fullName evidence="1">23950_t:CDS:1</fullName>
    </submittedName>
</protein>
<reference evidence="1" key="1">
    <citation type="submission" date="2021-06" db="EMBL/GenBank/DDBJ databases">
        <authorList>
            <person name="Kallberg Y."/>
            <person name="Tangrot J."/>
            <person name="Rosling A."/>
        </authorList>
    </citation>
    <scope>NUCLEOTIDE SEQUENCE</scope>
    <source>
        <strain evidence="1">FL966</strain>
    </source>
</reference>
<name>A0A9N9PLR7_9GLOM</name>
<dbReference type="AlphaFoldDB" id="A0A9N9PLR7"/>
<accession>A0A9N9PLR7</accession>
<evidence type="ECO:0000313" key="1">
    <source>
        <dbReference type="EMBL" id="CAG8829399.1"/>
    </source>
</evidence>
<keyword evidence="2" id="KW-1185">Reference proteome</keyword>
<dbReference type="EMBL" id="CAJVQA010062146">
    <property type="protein sequence ID" value="CAG8829399.1"/>
    <property type="molecule type" value="Genomic_DNA"/>
</dbReference>
<dbReference type="OrthoDB" id="2462250at2759"/>
<gene>
    <name evidence="1" type="ORF">CPELLU_LOCUS20488</name>
</gene>
<dbReference type="Proteomes" id="UP000789759">
    <property type="component" value="Unassembled WGS sequence"/>
</dbReference>
<feature type="non-terminal residue" evidence="1">
    <location>
        <position position="1"/>
    </location>
</feature>
<comment type="caution">
    <text evidence="1">The sequence shown here is derived from an EMBL/GenBank/DDBJ whole genome shotgun (WGS) entry which is preliminary data.</text>
</comment>
<feature type="non-terminal residue" evidence="1">
    <location>
        <position position="64"/>
    </location>
</feature>
<organism evidence="1 2">
    <name type="scientific">Cetraspora pellucida</name>
    <dbReference type="NCBI Taxonomy" id="1433469"/>
    <lineage>
        <taxon>Eukaryota</taxon>
        <taxon>Fungi</taxon>
        <taxon>Fungi incertae sedis</taxon>
        <taxon>Mucoromycota</taxon>
        <taxon>Glomeromycotina</taxon>
        <taxon>Glomeromycetes</taxon>
        <taxon>Diversisporales</taxon>
        <taxon>Gigasporaceae</taxon>
        <taxon>Cetraspora</taxon>
    </lineage>
</organism>
<proteinExistence type="predicted"/>